<keyword evidence="6 8" id="KW-0472">Membrane</keyword>
<dbReference type="OrthoDB" id="6373472at2759"/>
<name>A0A5B7HC21_PORTR</name>
<dbReference type="Proteomes" id="UP000324222">
    <property type="component" value="Unassembled WGS sequence"/>
</dbReference>
<keyword evidence="2" id="KW-0597">Phosphoprotein</keyword>
<feature type="region of interest" description="Disordered" evidence="7">
    <location>
        <begin position="566"/>
        <end position="602"/>
    </location>
</feature>
<dbReference type="PANTHER" id="PTHR35578:SF6">
    <property type="entry name" value="PROLINE-RICH TRANSMEMBRANE PROTEIN 4"/>
    <property type="match status" value="1"/>
</dbReference>
<dbReference type="InterPro" id="IPR052836">
    <property type="entry name" value="PRRT_domain-containing"/>
</dbReference>
<dbReference type="AlphaFoldDB" id="A0A5B7HC21"/>
<keyword evidence="5 8" id="KW-1133">Transmembrane helix</keyword>
<feature type="transmembrane region" description="Helical" evidence="8">
    <location>
        <begin position="171"/>
        <end position="193"/>
    </location>
</feature>
<feature type="signal peptide" evidence="9">
    <location>
        <begin position="1"/>
        <end position="28"/>
    </location>
</feature>
<sequence>MCGRHRAAWAALALCLWSSMVWVGAGEGRRTRLVTKAAGKEEAESLPRPGASTREREIAAIFRGVAYGAPTTTTSTTSSTTTTTTTTTATSTSVSTITHPTATSPPLRRRQEGGSVQAPPARDGPGLSASRRDEEQWGGGGGSSAAPPVAGGAGVVNSTAVSLGPAWSARVYLTGGLFGAVGVAAMCLMPRAAAASPLLAAPHHLSLLLLVLAAAACRCLHLLHAAPHFTQSLPPALLTAAEESAWPLLTAGLAVVVGGALRAWVIPARPRMALVLAGAAAAHLTSLAVTHLGVVLLQAPYEPLSVAASAVAIAFGGGVGVAGLFAVWPLGRGRSVMGELQELSGDSCSGPAPPTQLLGVAAFLQLVLSGARLYFLAIPPSFTPAWAWWCRATLPHALELAVGAMLLAAAACTSQSAGVAACGCCQKRTAEVVHPSAVKMVHPLGVYTVEEVAAPPPKNQQARTLAALSVSGAPKLKHRDHKSLDYVTSDFQLVWSHVRPLAAPHTAHDGDAQDDFLTLTPDKQPDLPRAHLLPLAPAGVLGPEMFTCSLPSYRLYAAAAGTPYHGRGGAAAQPMRHSATLSRGSSGRVYSSPQASLRASRSWDELSTSHIYEEPQRATSGSVEEALSDLSDLLTDCPSDPASPDPPPPRRRPPQPFYHSSSTLTVPHAQPPARAREPFPLPTTSSPPSHTVPPTSAPPNPLHPPKTPHTRL</sequence>
<dbReference type="Pfam" id="PF25987">
    <property type="entry name" value="PRRT3"/>
    <property type="match status" value="1"/>
</dbReference>
<proteinExistence type="predicted"/>
<comment type="subcellular location">
    <subcellularLocation>
        <location evidence="1">Membrane</location>
        <topology evidence="1">Multi-pass membrane protein</topology>
    </subcellularLocation>
</comment>
<evidence type="ECO:0000256" key="1">
    <source>
        <dbReference type="ARBA" id="ARBA00004141"/>
    </source>
</evidence>
<evidence type="ECO:0000313" key="11">
    <source>
        <dbReference type="EMBL" id="MPC67643.1"/>
    </source>
</evidence>
<feature type="transmembrane region" description="Helical" evidence="8">
    <location>
        <begin position="306"/>
        <end position="328"/>
    </location>
</feature>
<evidence type="ECO:0000259" key="10">
    <source>
        <dbReference type="Pfam" id="PF25987"/>
    </source>
</evidence>
<gene>
    <name evidence="11" type="ORF">E2C01_061819</name>
</gene>
<feature type="region of interest" description="Disordered" evidence="7">
    <location>
        <begin position="69"/>
        <end position="148"/>
    </location>
</feature>
<evidence type="ECO:0000313" key="12">
    <source>
        <dbReference type="Proteomes" id="UP000324222"/>
    </source>
</evidence>
<keyword evidence="12" id="KW-1185">Reference proteome</keyword>
<accession>A0A5B7HC21</accession>
<feature type="compositionally biased region" description="Polar residues" evidence="7">
    <location>
        <begin position="579"/>
        <end position="602"/>
    </location>
</feature>
<reference evidence="11 12" key="1">
    <citation type="submission" date="2019-05" db="EMBL/GenBank/DDBJ databases">
        <title>Another draft genome of Portunus trituberculatus and its Hox gene families provides insights of decapod evolution.</title>
        <authorList>
            <person name="Jeong J.-H."/>
            <person name="Song I."/>
            <person name="Kim S."/>
            <person name="Choi T."/>
            <person name="Kim D."/>
            <person name="Ryu S."/>
            <person name="Kim W."/>
        </authorList>
    </citation>
    <scope>NUCLEOTIDE SEQUENCE [LARGE SCALE GENOMIC DNA]</scope>
    <source>
        <tissue evidence="11">Muscle</tissue>
    </source>
</reference>
<protein>
    <recommendedName>
        <fullName evidence="10">Proline-rich transmembrane protein 3/4 domain-containing protein</fullName>
    </recommendedName>
</protein>
<comment type="caution">
    <text evidence="11">The sequence shown here is derived from an EMBL/GenBank/DDBJ whole genome shotgun (WGS) entry which is preliminary data.</text>
</comment>
<feature type="chain" id="PRO_5022864141" description="Proline-rich transmembrane protein 3/4 domain-containing protein" evidence="9">
    <location>
        <begin position="29"/>
        <end position="712"/>
    </location>
</feature>
<evidence type="ECO:0000256" key="2">
    <source>
        <dbReference type="ARBA" id="ARBA00022553"/>
    </source>
</evidence>
<evidence type="ECO:0000256" key="9">
    <source>
        <dbReference type="SAM" id="SignalP"/>
    </source>
</evidence>
<dbReference type="EMBL" id="VSRR010026537">
    <property type="protein sequence ID" value="MPC67643.1"/>
    <property type="molecule type" value="Genomic_DNA"/>
</dbReference>
<feature type="region of interest" description="Disordered" evidence="7">
    <location>
        <begin position="633"/>
        <end position="712"/>
    </location>
</feature>
<feature type="compositionally biased region" description="Low complexity" evidence="7">
    <location>
        <begin position="71"/>
        <end position="98"/>
    </location>
</feature>
<feature type="transmembrane region" description="Helical" evidence="8">
    <location>
        <begin position="272"/>
        <end position="294"/>
    </location>
</feature>
<feature type="transmembrane region" description="Helical" evidence="8">
    <location>
        <begin position="205"/>
        <end position="225"/>
    </location>
</feature>
<dbReference type="PANTHER" id="PTHR35578">
    <property type="entry name" value="PROLINE-RICH TRANSMEMBRANE PROTEIN 4-RELATED"/>
    <property type="match status" value="1"/>
</dbReference>
<dbReference type="InterPro" id="IPR059081">
    <property type="entry name" value="PRRT3-4"/>
</dbReference>
<feature type="transmembrane region" description="Helical" evidence="8">
    <location>
        <begin position="245"/>
        <end position="265"/>
    </location>
</feature>
<evidence type="ECO:0000256" key="7">
    <source>
        <dbReference type="SAM" id="MobiDB-lite"/>
    </source>
</evidence>
<feature type="compositionally biased region" description="Low complexity" evidence="7">
    <location>
        <begin position="682"/>
        <end position="694"/>
    </location>
</feature>
<keyword evidence="3 8" id="KW-0812">Transmembrane</keyword>
<evidence type="ECO:0000256" key="6">
    <source>
        <dbReference type="ARBA" id="ARBA00023136"/>
    </source>
</evidence>
<feature type="compositionally biased region" description="Pro residues" evidence="7">
    <location>
        <begin position="695"/>
        <end position="705"/>
    </location>
</feature>
<evidence type="ECO:0000256" key="4">
    <source>
        <dbReference type="ARBA" id="ARBA00022729"/>
    </source>
</evidence>
<evidence type="ECO:0000256" key="5">
    <source>
        <dbReference type="ARBA" id="ARBA00022989"/>
    </source>
</evidence>
<organism evidence="11 12">
    <name type="scientific">Portunus trituberculatus</name>
    <name type="common">Swimming crab</name>
    <name type="synonym">Neptunus trituberculatus</name>
    <dbReference type="NCBI Taxonomy" id="210409"/>
    <lineage>
        <taxon>Eukaryota</taxon>
        <taxon>Metazoa</taxon>
        <taxon>Ecdysozoa</taxon>
        <taxon>Arthropoda</taxon>
        <taxon>Crustacea</taxon>
        <taxon>Multicrustacea</taxon>
        <taxon>Malacostraca</taxon>
        <taxon>Eumalacostraca</taxon>
        <taxon>Eucarida</taxon>
        <taxon>Decapoda</taxon>
        <taxon>Pleocyemata</taxon>
        <taxon>Brachyura</taxon>
        <taxon>Eubrachyura</taxon>
        <taxon>Portunoidea</taxon>
        <taxon>Portunidae</taxon>
        <taxon>Portuninae</taxon>
        <taxon>Portunus</taxon>
    </lineage>
</organism>
<feature type="domain" description="Proline-rich transmembrane protein 3/4" evidence="10">
    <location>
        <begin position="162"/>
        <end position="427"/>
    </location>
</feature>
<evidence type="ECO:0000256" key="3">
    <source>
        <dbReference type="ARBA" id="ARBA00022692"/>
    </source>
</evidence>
<keyword evidence="4 9" id="KW-0732">Signal</keyword>
<evidence type="ECO:0000256" key="8">
    <source>
        <dbReference type="SAM" id="Phobius"/>
    </source>
</evidence>